<dbReference type="Proteomes" id="UP001268683">
    <property type="component" value="Chromosome"/>
</dbReference>
<dbReference type="Pfam" id="PF13416">
    <property type="entry name" value="SBP_bac_8"/>
    <property type="match status" value="1"/>
</dbReference>
<dbReference type="GO" id="GO:0046872">
    <property type="term" value="F:metal ion binding"/>
    <property type="evidence" value="ECO:0007669"/>
    <property type="project" value="UniProtKB-KW"/>
</dbReference>
<keyword evidence="3" id="KW-0479">Metal-binding</keyword>
<dbReference type="InterPro" id="IPR006059">
    <property type="entry name" value="SBP"/>
</dbReference>
<evidence type="ECO:0000256" key="2">
    <source>
        <dbReference type="ARBA" id="ARBA00022729"/>
    </source>
</evidence>
<feature type="binding site" evidence="3">
    <location>
        <position position="222"/>
    </location>
    <ligand>
        <name>Fe cation</name>
        <dbReference type="ChEBI" id="CHEBI:24875"/>
    </ligand>
</feature>
<organism evidence="5 6">
    <name type="scientific">Temperatibacter marinus</name>
    <dbReference type="NCBI Taxonomy" id="1456591"/>
    <lineage>
        <taxon>Bacteria</taxon>
        <taxon>Pseudomonadati</taxon>
        <taxon>Pseudomonadota</taxon>
        <taxon>Alphaproteobacteria</taxon>
        <taxon>Kordiimonadales</taxon>
        <taxon>Temperatibacteraceae</taxon>
        <taxon>Temperatibacter</taxon>
    </lineage>
</organism>
<dbReference type="AlphaFoldDB" id="A0AA52EBL2"/>
<dbReference type="CDD" id="cd13542">
    <property type="entry name" value="PBP2_FutA1_ilke"/>
    <property type="match status" value="1"/>
</dbReference>
<evidence type="ECO:0000313" key="5">
    <source>
        <dbReference type="EMBL" id="WND01816.1"/>
    </source>
</evidence>
<dbReference type="KEGG" id="tmk:QGN29_09655"/>
<feature type="signal peptide" evidence="4">
    <location>
        <begin position="1"/>
        <end position="24"/>
    </location>
</feature>
<gene>
    <name evidence="5" type="ORF">QGN29_09655</name>
</gene>
<evidence type="ECO:0000256" key="1">
    <source>
        <dbReference type="ARBA" id="ARBA00008520"/>
    </source>
</evidence>
<dbReference type="Gene3D" id="3.40.190.10">
    <property type="entry name" value="Periplasmic binding protein-like II"/>
    <property type="match status" value="2"/>
</dbReference>
<protein>
    <submittedName>
        <fullName evidence="5">Fe(3+) ABC transporter substrate-binding protein</fullName>
    </submittedName>
</protein>
<dbReference type="PANTHER" id="PTHR30006">
    <property type="entry name" value="THIAMINE-BINDING PERIPLASMIC PROTEIN-RELATED"/>
    <property type="match status" value="1"/>
</dbReference>
<dbReference type="InterPro" id="IPR026045">
    <property type="entry name" value="Ferric-bd"/>
</dbReference>
<evidence type="ECO:0000256" key="4">
    <source>
        <dbReference type="SAM" id="SignalP"/>
    </source>
</evidence>
<accession>A0AA52EBL2</accession>
<evidence type="ECO:0000256" key="3">
    <source>
        <dbReference type="PIRSR" id="PIRSR002825-1"/>
    </source>
</evidence>
<comment type="similarity">
    <text evidence="1">Belongs to the bacterial solute-binding protein 1 family.</text>
</comment>
<evidence type="ECO:0000313" key="6">
    <source>
        <dbReference type="Proteomes" id="UP001268683"/>
    </source>
</evidence>
<reference evidence="5" key="1">
    <citation type="submission" date="2023-04" db="EMBL/GenBank/DDBJ databases">
        <title>Complete genome sequence of Temperatibacter marinus.</title>
        <authorList>
            <person name="Rong J.-C."/>
            <person name="Yi M.-L."/>
            <person name="Zhao Q."/>
        </authorList>
    </citation>
    <scope>NUCLEOTIDE SEQUENCE</scope>
    <source>
        <strain evidence="5">NBRC 110045</strain>
    </source>
</reference>
<name>A0AA52EBL2_9PROT</name>
<feature type="binding site" evidence="3">
    <location>
        <position position="223"/>
    </location>
    <ligand>
        <name>Fe cation</name>
        <dbReference type="ChEBI" id="CHEBI:24875"/>
    </ligand>
</feature>
<dbReference type="EMBL" id="CP123872">
    <property type="protein sequence ID" value="WND01816.1"/>
    <property type="molecule type" value="Genomic_DNA"/>
</dbReference>
<dbReference type="GO" id="GO:0030288">
    <property type="term" value="C:outer membrane-bounded periplasmic space"/>
    <property type="evidence" value="ECO:0007669"/>
    <property type="project" value="TreeGrafter"/>
</dbReference>
<keyword evidence="6" id="KW-1185">Reference proteome</keyword>
<sequence length="341" mass="37093">MKTMIKGILASSLALSGFGYTAVADEEVNIYSARKEQLIKPLLETFQKKTGIKVNLVSGSADALLKRLQQEGRNSPADILITTDAGRLHRAKEAGVTQTLVSKKVEMAIPAQYRDIDMQWVGLSLRARPIMYVKGKVNPSELSTYEDLANPKWKGKICIRSSSNIYNQSLVASILATNGMDKTVEWAEGMVSNFAKPPRGGDRDQIKAAAAGQCDIAVANTYYLAGMLRSSDATQVAAAQKVAVFWPNQMNRGTHVNVSGIAVTKASKNKDNAVKLIEFLSSKEAQIFYGDVNGEFSVRKDVEPSDLLKSWGSFKADSINLSKLGEGNRNAVIALDKAGWK</sequence>
<dbReference type="SUPFAM" id="SSF53850">
    <property type="entry name" value="Periplasmic binding protein-like II"/>
    <property type="match status" value="1"/>
</dbReference>
<feature type="chain" id="PRO_5041232487" evidence="4">
    <location>
        <begin position="25"/>
        <end position="341"/>
    </location>
</feature>
<keyword evidence="2 4" id="KW-0732">Signal</keyword>
<proteinExistence type="inferred from homology"/>
<dbReference type="PANTHER" id="PTHR30006:SF15">
    <property type="entry name" value="IRON-UTILIZATION PERIPLASMIC PROTEIN"/>
    <property type="match status" value="1"/>
</dbReference>
<keyword evidence="3" id="KW-0408">Iron</keyword>
<dbReference type="PIRSF" id="PIRSF002825">
    <property type="entry name" value="CfbpA"/>
    <property type="match status" value="1"/>
</dbReference>